<keyword evidence="3" id="KW-1185">Reference proteome</keyword>
<dbReference type="EMBL" id="JARWBG010000009">
    <property type="protein sequence ID" value="MDH2389231.1"/>
    <property type="molecule type" value="Genomic_DNA"/>
</dbReference>
<sequence length="720" mass="75638">MTQSAALNVGLQDFLSWAEQERGTALPARTADAVLTLLALRGADRRAGVPEPTPQLLKQVLHDDAPVLLAAIQTELDALPDVLTALVDRVRAAGRLNAKRRARLLDAVDDLVPGARSAAASPWKLTWPRWYASLLRADGVDADDPDAVRSWLAAHDALPHADRPELPAPLHRADVTARTFAVRAWLTERLLAAFARDVEAPSPAGPLLPVTPALSADRPEDALTEELERIAATLVDRWSAAGLSEALAGPFAQLAPGPETMPHMALADRLLDEHLDYYGDSGVPLPPPQALPDPDEILGLLHAAPLPATLATGAADDEELRPLAEQCGFPGPADVVWESGTPEEALELAANVLALEADRIPAASAGPEAADEGYDLDAVHVLYALYERGGTPDSVARKASDMADWRVDPDLEDAPVDVPDTAAAYTAPYVTPAAADLSATLGIPGLTEDDRAELDAHARALAVVVDRLAETGCVFRTGDVYGLTSFGSAVLRYVLTAAHVAAPDLQTALSWNAEDTVRAAQAWPIAVAAAELGQWAEAHGGEPAWSQLLGALSAARGADLPHVATPAVFARLDRAEIPATALRAALADPVIGGYARRSLLARGEDAPEDAVPENARAVLLLEDLDRAWLADRRAQVTAGAGEGEPETPPRALLDAFDTAAATWPGGSAGLLRALAAAGAASALRVLTDLADRHPDPRVVSAAAHEAKSAETPARKRKRAR</sequence>
<feature type="region of interest" description="Disordered" evidence="1">
    <location>
        <begin position="696"/>
        <end position="720"/>
    </location>
</feature>
<name>A0ABT6HKG2_9ACTN</name>
<evidence type="ECO:0000313" key="3">
    <source>
        <dbReference type="Proteomes" id="UP001223144"/>
    </source>
</evidence>
<protein>
    <submittedName>
        <fullName evidence="2">Uncharacterized protein</fullName>
    </submittedName>
</protein>
<evidence type="ECO:0000256" key="1">
    <source>
        <dbReference type="SAM" id="MobiDB-lite"/>
    </source>
</evidence>
<dbReference type="RefSeq" id="WP_279927559.1">
    <property type="nucleotide sequence ID" value="NZ_JARWBG010000009.1"/>
</dbReference>
<reference evidence="2 3" key="1">
    <citation type="submission" date="2023-04" db="EMBL/GenBank/DDBJ databases">
        <title>Streptomyces chengmaiensis sp. nov. isolated from the stem of mangrove plant in Hainan.</title>
        <authorList>
            <person name="Huang X."/>
            <person name="Zhou S."/>
            <person name="Chu X."/>
            <person name="Xie Y."/>
            <person name="Lin Y."/>
        </authorList>
    </citation>
    <scope>NUCLEOTIDE SEQUENCE [LARGE SCALE GENOMIC DNA]</scope>
    <source>
        <strain evidence="2 3">HNM0663</strain>
    </source>
</reference>
<comment type="caution">
    <text evidence="2">The sequence shown here is derived from an EMBL/GenBank/DDBJ whole genome shotgun (WGS) entry which is preliminary data.</text>
</comment>
<dbReference type="Proteomes" id="UP001223144">
    <property type="component" value="Unassembled WGS sequence"/>
</dbReference>
<gene>
    <name evidence="2" type="ORF">QCN29_10605</name>
</gene>
<accession>A0ABT6HKG2</accession>
<organism evidence="2 3">
    <name type="scientific">Streptomyces chengmaiensis</name>
    <dbReference type="NCBI Taxonomy" id="3040919"/>
    <lineage>
        <taxon>Bacteria</taxon>
        <taxon>Bacillati</taxon>
        <taxon>Actinomycetota</taxon>
        <taxon>Actinomycetes</taxon>
        <taxon>Kitasatosporales</taxon>
        <taxon>Streptomycetaceae</taxon>
        <taxon>Streptomyces</taxon>
    </lineage>
</organism>
<evidence type="ECO:0000313" key="2">
    <source>
        <dbReference type="EMBL" id="MDH2389231.1"/>
    </source>
</evidence>
<proteinExistence type="predicted"/>